<evidence type="ECO:0000259" key="8">
    <source>
        <dbReference type="PROSITE" id="PS51352"/>
    </source>
</evidence>
<feature type="signal peptide" evidence="7">
    <location>
        <begin position="1"/>
        <end position="28"/>
    </location>
</feature>
<keyword evidence="10" id="KW-1185">Reference proteome</keyword>
<dbReference type="PROSITE" id="PS51352">
    <property type="entry name" value="THIOREDOXIN_2"/>
    <property type="match status" value="1"/>
</dbReference>
<comment type="function">
    <text evidence="1">May be required for disulfide bond formation in some proteins.</text>
</comment>
<dbReference type="Proteomes" id="UP000289708">
    <property type="component" value="Unassembled WGS sequence"/>
</dbReference>
<protein>
    <submittedName>
        <fullName evidence="9">DsbA family protein</fullName>
    </submittedName>
</protein>
<dbReference type="Gene3D" id="3.40.30.10">
    <property type="entry name" value="Glutaredoxin"/>
    <property type="match status" value="1"/>
</dbReference>
<dbReference type="InterPro" id="IPR013766">
    <property type="entry name" value="Thioredoxin_domain"/>
</dbReference>
<dbReference type="CDD" id="cd03023">
    <property type="entry name" value="DsbA_Com1_like"/>
    <property type="match status" value="1"/>
</dbReference>
<dbReference type="EMBL" id="RYFI01000001">
    <property type="protein sequence ID" value="RXF75571.1"/>
    <property type="molecule type" value="Genomic_DNA"/>
</dbReference>
<accession>A0A4Q0MNS7</accession>
<dbReference type="InterPro" id="IPR036249">
    <property type="entry name" value="Thioredoxin-like_sf"/>
</dbReference>
<feature type="chain" id="PRO_5020771916" evidence="7">
    <location>
        <begin position="29"/>
        <end position="212"/>
    </location>
</feature>
<keyword evidence="6" id="KW-0676">Redox-active center</keyword>
<dbReference type="SUPFAM" id="SSF52833">
    <property type="entry name" value="Thioredoxin-like"/>
    <property type="match status" value="1"/>
</dbReference>
<evidence type="ECO:0000313" key="10">
    <source>
        <dbReference type="Proteomes" id="UP000289708"/>
    </source>
</evidence>
<evidence type="ECO:0000256" key="3">
    <source>
        <dbReference type="ARBA" id="ARBA00022729"/>
    </source>
</evidence>
<evidence type="ECO:0000256" key="4">
    <source>
        <dbReference type="ARBA" id="ARBA00023002"/>
    </source>
</evidence>
<dbReference type="Pfam" id="PF13462">
    <property type="entry name" value="Thioredoxin_4"/>
    <property type="match status" value="1"/>
</dbReference>
<keyword evidence="3 7" id="KW-0732">Signal</keyword>
<dbReference type="AlphaFoldDB" id="A0A4Q0MNS7"/>
<dbReference type="PANTHER" id="PTHR13887:SF14">
    <property type="entry name" value="DISULFIDE BOND FORMATION PROTEIN D"/>
    <property type="match status" value="1"/>
</dbReference>
<dbReference type="PANTHER" id="PTHR13887">
    <property type="entry name" value="GLUTATHIONE S-TRANSFERASE KAPPA"/>
    <property type="match status" value="1"/>
</dbReference>
<dbReference type="InterPro" id="IPR012336">
    <property type="entry name" value="Thioredoxin-like_fold"/>
</dbReference>
<comment type="similarity">
    <text evidence="2">Belongs to the thioredoxin family. DsbA subfamily.</text>
</comment>
<keyword evidence="5" id="KW-1015">Disulfide bond</keyword>
<feature type="domain" description="Thioredoxin" evidence="8">
    <location>
        <begin position="11"/>
        <end position="206"/>
    </location>
</feature>
<proteinExistence type="inferred from homology"/>
<reference evidence="9 10" key="1">
    <citation type="submission" date="2018-12" db="EMBL/GenBank/DDBJ databases">
        <title>bacterium Hansschlegelia zhihuaiae S113.</title>
        <authorList>
            <person name="He J."/>
        </authorList>
    </citation>
    <scope>NUCLEOTIDE SEQUENCE [LARGE SCALE GENOMIC DNA]</scope>
    <source>
        <strain evidence="9 10">S 113</strain>
    </source>
</reference>
<evidence type="ECO:0000256" key="1">
    <source>
        <dbReference type="ARBA" id="ARBA00003565"/>
    </source>
</evidence>
<gene>
    <name evidence="9" type="ORF">EK403_01615</name>
</gene>
<evidence type="ECO:0000256" key="5">
    <source>
        <dbReference type="ARBA" id="ARBA00023157"/>
    </source>
</evidence>
<evidence type="ECO:0000256" key="7">
    <source>
        <dbReference type="SAM" id="SignalP"/>
    </source>
</evidence>
<evidence type="ECO:0000313" key="9">
    <source>
        <dbReference type="EMBL" id="RXF75571.1"/>
    </source>
</evidence>
<name>A0A4Q0MNS7_9HYPH</name>
<dbReference type="OrthoDB" id="9780147at2"/>
<keyword evidence="4" id="KW-0560">Oxidoreductase</keyword>
<organism evidence="9 10">
    <name type="scientific">Hansschlegelia zhihuaiae</name>
    <dbReference type="NCBI Taxonomy" id="405005"/>
    <lineage>
        <taxon>Bacteria</taxon>
        <taxon>Pseudomonadati</taxon>
        <taxon>Pseudomonadota</taxon>
        <taxon>Alphaproteobacteria</taxon>
        <taxon>Hyphomicrobiales</taxon>
        <taxon>Methylopilaceae</taxon>
        <taxon>Hansschlegelia</taxon>
    </lineage>
</organism>
<dbReference type="GO" id="GO:0016491">
    <property type="term" value="F:oxidoreductase activity"/>
    <property type="evidence" value="ECO:0007669"/>
    <property type="project" value="UniProtKB-KW"/>
</dbReference>
<evidence type="ECO:0000256" key="2">
    <source>
        <dbReference type="ARBA" id="ARBA00005791"/>
    </source>
</evidence>
<sequence>MSYTPVVRRLAFALVLALPAVLPSIASAGDADVTREMIVNDPAAPKAGNPKGDVTIVAYLDYNCPYCKTSAPELEKLVKSDGSVRVVYKDWPILTEASVYGAKLALAAKYQGKYDEVHKALMSISGRKIPESQMLAAIKASGVDMARLDADAKAHAAEITALLKRNDAQAKGLGLQGTPVYLIGPLLVAAAPDYAQFKEAVAEARKRAAKPS</sequence>
<comment type="caution">
    <text evidence="9">The sequence shown here is derived from an EMBL/GenBank/DDBJ whole genome shotgun (WGS) entry which is preliminary data.</text>
</comment>
<evidence type="ECO:0000256" key="6">
    <source>
        <dbReference type="ARBA" id="ARBA00023284"/>
    </source>
</evidence>
<dbReference type="RefSeq" id="WP_128775751.1">
    <property type="nucleotide sequence ID" value="NZ_RYFI01000001.1"/>
</dbReference>